<dbReference type="KEGG" id="cpb:Cphamn1_2328"/>
<protein>
    <recommendedName>
        <fullName evidence="1">Nif11 domain-containing protein</fullName>
    </recommendedName>
</protein>
<gene>
    <name evidence="2" type="ordered locus">Cphamn1_2328</name>
</gene>
<name>B3EP90_CHLPB</name>
<evidence type="ECO:0000259" key="1">
    <source>
        <dbReference type="Pfam" id="PF07862"/>
    </source>
</evidence>
<dbReference type="EMBL" id="CP001101">
    <property type="protein sequence ID" value="ACE05229.1"/>
    <property type="molecule type" value="Genomic_DNA"/>
</dbReference>
<dbReference type="NCBIfam" id="TIGR03798">
    <property type="entry name" value="leader_Nif11"/>
    <property type="match status" value="1"/>
</dbReference>
<sequence>MSVEQAKAFIERMKTDEAFREKIMAIETPEERLKAIAAAGFECTGEEIKEVGEDVSDVSAGVCPFFIVGYWKIIDGRVVRAIECG</sequence>
<dbReference type="Pfam" id="PF07862">
    <property type="entry name" value="Nif11"/>
    <property type="match status" value="1"/>
</dbReference>
<reference evidence="2" key="1">
    <citation type="submission" date="2008-06" db="EMBL/GenBank/DDBJ databases">
        <title>Complete sequence of Chlorobium phaeobacteroides BS1.</title>
        <authorList>
            <consortium name="US DOE Joint Genome Institute"/>
            <person name="Lucas S."/>
            <person name="Copeland A."/>
            <person name="Lapidus A."/>
            <person name="Glavina del Rio T."/>
            <person name="Dalin E."/>
            <person name="Tice H."/>
            <person name="Bruce D."/>
            <person name="Goodwin L."/>
            <person name="Pitluck S."/>
            <person name="Schmutz J."/>
            <person name="Larimer F."/>
            <person name="Land M."/>
            <person name="Hauser L."/>
            <person name="Kyrpides N."/>
            <person name="Ovchinnikova G."/>
            <person name="Li T."/>
            <person name="Liu Z."/>
            <person name="Zhao F."/>
            <person name="Overmann J."/>
            <person name="Bryant D.A."/>
            <person name="Richardson P."/>
        </authorList>
    </citation>
    <scope>NUCLEOTIDE SEQUENCE [LARGE SCALE GENOMIC DNA]</scope>
    <source>
        <strain evidence="2">BS1</strain>
    </source>
</reference>
<dbReference type="eggNOG" id="ENOG5033EBP">
    <property type="taxonomic scope" value="Bacteria"/>
</dbReference>
<proteinExistence type="predicted"/>
<organism evidence="2">
    <name type="scientific">Chlorobium phaeobacteroides (strain BS1)</name>
    <dbReference type="NCBI Taxonomy" id="331678"/>
    <lineage>
        <taxon>Bacteria</taxon>
        <taxon>Pseudomonadati</taxon>
        <taxon>Chlorobiota</taxon>
        <taxon>Chlorobiia</taxon>
        <taxon>Chlorobiales</taxon>
        <taxon>Chlorobiaceae</taxon>
        <taxon>Chlorobium/Pelodictyon group</taxon>
        <taxon>Chlorobium</taxon>
    </lineage>
</organism>
<dbReference type="STRING" id="331678.Cphamn1_2328"/>
<dbReference type="AlphaFoldDB" id="B3EP90"/>
<accession>B3EP90</accession>
<dbReference type="InterPro" id="IPR012903">
    <property type="entry name" value="Nif11"/>
</dbReference>
<evidence type="ECO:0000313" key="2">
    <source>
        <dbReference type="EMBL" id="ACE05229.1"/>
    </source>
</evidence>
<dbReference type="HOGENOM" id="CLU_2383559_0_0_10"/>
<dbReference type="InterPro" id="IPR022516">
    <property type="entry name" value="CHP03798_Ocin"/>
</dbReference>
<feature type="domain" description="Nif11" evidence="1">
    <location>
        <begin position="1"/>
        <end position="47"/>
    </location>
</feature>